<feature type="domain" description="Ketosynthase family 3 (KS3)" evidence="4">
    <location>
        <begin position="1"/>
        <end position="226"/>
    </location>
</feature>
<dbReference type="CDD" id="cd00833">
    <property type="entry name" value="PKS"/>
    <property type="match status" value="1"/>
</dbReference>
<name>A0ABQ0CYL5_9HYPO</name>
<protein>
    <submittedName>
        <fullName evidence="5">T1pks</fullName>
    </submittedName>
</protein>
<dbReference type="SMART" id="SM00825">
    <property type="entry name" value="PKS_KS"/>
    <property type="match status" value="1"/>
</dbReference>
<keyword evidence="3" id="KW-0012">Acyltransferase</keyword>
<gene>
    <name evidence="5" type="primary">g6693</name>
    <name evidence="5" type="ORF">EsDP_00006693</name>
</gene>
<organism evidence="5 6">
    <name type="scientific">Epichloe bromicola</name>
    <dbReference type="NCBI Taxonomy" id="79588"/>
    <lineage>
        <taxon>Eukaryota</taxon>
        <taxon>Fungi</taxon>
        <taxon>Dikarya</taxon>
        <taxon>Ascomycota</taxon>
        <taxon>Pezizomycotina</taxon>
        <taxon>Sordariomycetes</taxon>
        <taxon>Hypocreomycetidae</taxon>
        <taxon>Hypocreales</taxon>
        <taxon>Clavicipitaceae</taxon>
        <taxon>Epichloe</taxon>
    </lineage>
</organism>
<dbReference type="Gene3D" id="3.40.47.10">
    <property type="match status" value="1"/>
</dbReference>
<keyword evidence="6" id="KW-1185">Reference proteome</keyword>
<dbReference type="EMBL" id="BAAFGZ010000419">
    <property type="protein sequence ID" value="GAB0138458.1"/>
    <property type="molecule type" value="Genomic_DNA"/>
</dbReference>
<evidence type="ECO:0000256" key="3">
    <source>
        <dbReference type="ARBA" id="ARBA00023315"/>
    </source>
</evidence>
<proteinExistence type="predicted"/>
<keyword evidence="1" id="KW-0596">Phosphopantetheine</keyword>
<dbReference type="PANTHER" id="PTHR43775">
    <property type="entry name" value="FATTY ACID SYNTHASE"/>
    <property type="match status" value="1"/>
</dbReference>
<dbReference type="PROSITE" id="PS52004">
    <property type="entry name" value="KS3_2"/>
    <property type="match status" value="1"/>
</dbReference>
<keyword evidence="3" id="KW-0808">Transferase</keyword>
<evidence type="ECO:0000313" key="6">
    <source>
        <dbReference type="Proteomes" id="UP001562357"/>
    </source>
</evidence>
<dbReference type="InterPro" id="IPR050091">
    <property type="entry name" value="PKS_NRPS_Biosynth_Enz"/>
</dbReference>
<keyword evidence="2" id="KW-0597">Phosphoprotein</keyword>
<evidence type="ECO:0000256" key="1">
    <source>
        <dbReference type="ARBA" id="ARBA00022450"/>
    </source>
</evidence>
<evidence type="ECO:0000256" key="2">
    <source>
        <dbReference type="ARBA" id="ARBA00022553"/>
    </source>
</evidence>
<dbReference type="Pfam" id="PF00109">
    <property type="entry name" value="ketoacyl-synt"/>
    <property type="match status" value="1"/>
</dbReference>
<dbReference type="SUPFAM" id="SSF53901">
    <property type="entry name" value="Thiolase-like"/>
    <property type="match status" value="1"/>
</dbReference>
<comment type="caution">
    <text evidence="5">The sequence shown here is derived from an EMBL/GenBank/DDBJ whole genome shotgun (WGS) entry which is preliminary data.</text>
</comment>
<dbReference type="PANTHER" id="PTHR43775:SF14">
    <property type="entry name" value="ITERATIVE POLYKETIDE SYNTHASE AFOE-RELATED"/>
    <property type="match status" value="1"/>
</dbReference>
<dbReference type="InterPro" id="IPR016039">
    <property type="entry name" value="Thiolase-like"/>
</dbReference>
<dbReference type="InterPro" id="IPR020841">
    <property type="entry name" value="PKS_Beta-ketoAc_synthase_dom"/>
</dbReference>
<dbReference type="Proteomes" id="UP001562357">
    <property type="component" value="Unassembled WGS sequence"/>
</dbReference>
<evidence type="ECO:0000259" key="4">
    <source>
        <dbReference type="PROSITE" id="PS52004"/>
    </source>
</evidence>
<evidence type="ECO:0000313" key="5">
    <source>
        <dbReference type="EMBL" id="GAB0138458.1"/>
    </source>
</evidence>
<sequence length="226" mass="23896">MATHRTLLVFGPGVMSLDEPYSSRIFRFAKQDGASQWAVHDIEGIEHIWASLCEAIPKLQLTPSPCKAAGGKASIKAHSLLSVVNSDYENNISHTCPTAFSATGALRGYIVGKVSHFFAWAGPGMTVDTECSASIVAIDLACRVILSGDCTAALAGGTNVYSTLMFFQNLAATSFLSPTGQCKPFHAEAAGYCRGETIGAVFLKKLSEAVDDGDQVLGVIKATFIN</sequence>
<reference evidence="6" key="1">
    <citation type="submission" date="2024-06" db="EMBL/GenBank/DDBJ databases">
        <title>Draft Genome Sequences of Epichloe bromicola Strains Isolated from Elymus ciliaris.</title>
        <authorList>
            <consortium name="Epichloe bromicola genome sequencing consortium"/>
            <person name="Miura A."/>
            <person name="Imano S."/>
            <person name="Ashida A."/>
            <person name="Sato I."/>
            <person name="Chiba S."/>
            <person name="Tanaka A."/>
            <person name="Camagna M."/>
            <person name="Takemoto D."/>
        </authorList>
    </citation>
    <scope>NUCLEOTIDE SEQUENCE [LARGE SCALE GENOMIC DNA]</scope>
    <source>
        <strain evidence="6">DP</strain>
    </source>
</reference>
<dbReference type="InterPro" id="IPR014030">
    <property type="entry name" value="Ketoacyl_synth_N"/>
</dbReference>
<accession>A0ABQ0CYL5</accession>